<dbReference type="HOGENOM" id="CLU_150453_1_0_4"/>
<evidence type="ECO:0000313" key="2">
    <source>
        <dbReference type="Proteomes" id="UP000008332"/>
    </source>
</evidence>
<protein>
    <submittedName>
        <fullName evidence="1">Uncharacterized protein</fullName>
    </submittedName>
</protein>
<dbReference type="RefSeq" id="WP_011464410.1">
    <property type="nucleotide sequence ID" value="NC_007908.1"/>
</dbReference>
<gene>
    <name evidence="1" type="ordered locus">Rfer_2118</name>
</gene>
<dbReference type="STRING" id="338969.Rfer_2118"/>
<dbReference type="EMBL" id="CP000267">
    <property type="protein sequence ID" value="ABD69842.1"/>
    <property type="molecule type" value="Genomic_DNA"/>
</dbReference>
<dbReference type="AlphaFoldDB" id="Q21WL1"/>
<reference evidence="2" key="1">
    <citation type="submission" date="2006-02" db="EMBL/GenBank/DDBJ databases">
        <title>Complete sequence of chromosome of Rhodoferax ferrireducens DSM 15236.</title>
        <authorList>
            <person name="Copeland A."/>
            <person name="Lucas S."/>
            <person name="Lapidus A."/>
            <person name="Barry K."/>
            <person name="Detter J.C."/>
            <person name="Glavina del Rio T."/>
            <person name="Hammon N."/>
            <person name="Israni S."/>
            <person name="Pitluck S."/>
            <person name="Brettin T."/>
            <person name="Bruce D."/>
            <person name="Han C."/>
            <person name="Tapia R."/>
            <person name="Gilna P."/>
            <person name="Kiss H."/>
            <person name="Schmutz J."/>
            <person name="Larimer F."/>
            <person name="Land M."/>
            <person name="Kyrpides N."/>
            <person name="Ivanova N."/>
            <person name="Richardson P."/>
        </authorList>
    </citation>
    <scope>NUCLEOTIDE SEQUENCE [LARGE SCALE GENOMIC DNA]</scope>
    <source>
        <strain evidence="2">ATCC BAA-621 / DSM 15236 / T118</strain>
    </source>
</reference>
<accession>Q21WL1</accession>
<proteinExistence type="predicted"/>
<dbReference type="KEGG" id="rfr:Rfer_2118"/>
<keyword evidence="2" id="KW-1185">Reference proteome</keyword>
<dbReference type="Proteomes" id="UP000008332">
    <property type="component" value="Chromosome"/>
</dbReference>
<sequence>MNTIPRNLPRFVPTLTEVVEPASLVRTAPSTGRDVDEIIQSVMQRVDRVLDCRLREDADAMLRNLVTEQLHTLQLSLRAELALVVQQAVAEAMALREDDH</sequence>
<organism evidence="1 2">
    <name type="scientific">Albidiferax ferrireducens (strain ATCC BAA-621 / DSM 15236 / T118)</name>
    <name type="common">Rhodoferax ferrireducens</name>
    <dbReference type="NCBI Taxonomy" id="338969"/>
    <lineage>
        <taxon>Bacteria</taxon>
        <taxon>Pseudomonadati</taxon>
        <taxon>Pseudomonadota</taxon>
        <taxon>Betaproteobacteria</taxon>
        <taxon>Burkholderiales</taxon>
        <taxon>Comamonadaceae</taxon>
        <taxon>Rhodoferax</taxon>
    </lineage>
</organism>
<name>Q21WL1_ALBFT</name>
<evidence type="ECO:0000313" key="1">
    <source>
        <dbReference type="EMBL" id="ABD69842.1"/>
    </source>
</evidence>